<dbReference type="InterPro" id="IPR052173">
    <property type="entry name" value="Beta-lactam_resp_regulator"/>
</dbReference>
<dbReference type="RefSeq" id="WP_249995231.1">
    <property type="nucleotide sequence ID" value="NZ_CP116221.1"/>
</dbReference>
<feature type="transmembrane region" description="Helical" evidence="1">
    <location>
        <begin position="88"/>
        <end position="109"/>
    </location>
</feature>
<name>A0ABY7S0D1_9FLAO</name>
<reference evidence="3 4" key="1">
    <citation type="submission" date="2023-01" db="EMBL/GenBank/DDBJ databases">
        <title>Psychroserpens ponticola sp. nov., isolated from seawater.</title>
        <authorList>
            <person name="Kristyanto S."/>
            <person name="Jung J."/>
            <person name="Kim J.M."/>
            <person name="Jeon C.O."/>
        </authorList>
    </citation>
    <scope>NUCLEOTIDE SEQUENCE [LARGE SCALE GENOMIC DNA]</scope>
    <source>
        <strain evidence="3 4">MSW6</strain>
    </source>
</reference>
<feature type="transmembrane region" description="Helical" evidence="1">
    <location>
        <begin position="6"/>
        <end position="22"/>
    </location>
</feature>
<evidence type="ECO:0000256" key="1">
    <source>
        <dbReference type="SAM" id="Phobius"/>
    </source>
</evidence>
<evidence type="ECO:0000313" key="3">
    <source>
        <dbReference type="EMBL" id="WCO02462.1"/>
    </source>
</evidence>
<dbReference type="Pfam" id="PF05569">
    <property type="entry name" value="Peptidase_M56"/>
    <property type="match status" value="1"/>
</dbReference>
<keyword evidence="1" id="KW-1133">Transmembrane helix</keyword>
<dbReference type="PANTHER" id="PTHR34978">
    <property type="entry name" value="POSSIBLE SENSOR-TRANSDUCER PROTEIN BLAR"/>
    <property type="match status" value="1"/>
</dbReference>
<protein>
    <submittedName>
        <fullName evidence="3">M56 family metallopeptidase</fullName>
    </submittedName>
</protein>
<dbReference type="PANTHER" id="PTHR34978:SF3">
    <property type="entry name" value="SLR0241 PROTEIN"/>
    <property type="match status" value="1"/>
</dbReference>
<dbReference type="PROSITE" id="PS51257">
    <property type="entry name" value="PROKAR_LIPOPROTEIN"/>
    <property type="match status" value="1"/>
</dbReference>
<dbReference type="CDD" id="cd07341">
    <property type="entry name" value="M56_BlaR1_MecR1_like"/>
    <property type="match status" value="1"/>
</dbReference>
<proteinExistence type="predicted"/>
<dbReference type="InterPro" id="IPR008756">
    <property type="entry name" value="Peptidase_M56"/>
</dbReference>
<accession>A0ABY7S0D1</accession>
<keyword evidence="4" id="KW-1185">Reference proteome</keyword>
<dbReference type="Proteomes" id="UP001202717">
    <property type="component" value="Chromosome"/>
</dbReference>
<dbReference type="SUPFAM" id="SSF56935">
    <property type="entry name" value="Porins"/>
    <property type="match status" value="1"/>
</dbReference>
<organism evidence="3 4">
    <name type="scientific">Psychroserpens ponticola</name>
    <dbReference type="NCBI Taxonomy" id="2932268"/>
    <lineage>
        <taxon>Bacteria</taxon>
        <taxon>Pseudomonadati</taxon>
        <taxon>Bacteroidota</taxon>
        <taxon>Flavobacteriia</taxon>
        <taxon>Flavobacteriales</taxon>
        <taxon>Flavobacteriaceae</taxon>
        <taxon>Psychroserpens</taxon>
    </lineage>
</organism>
<sequence length="704" mass="80455">MDYLLKSSAILFIFYACYKLFLQRDTFFESNRWFLLIGIIIASIIPSIIIPIYIEYTPVSISEFTISNTSEITSPIINEQFNYLQLIVWIYVIGLLFFIGKLIIELLSLKRILKKGSKQSFGKFKLIETNKEIAPFSFFNYIVYNPNQLNDTELQHVINHEKAHSQQLHSIDTIIAQIASVILWFNPFIWLYKSALQQNLEFIADKKAQHISNCKKSYQTVLLKASIKNHQLVFTNNFYTSLIKKRIIMLHKSKSKKLNQLKLFMVLPLLAIFIMSFNTENIYIETTTNESEDTNQVEDSEKNIEIIITKNTSKEDLKSIKEKLKSNGILFNYNNVKRNSEGEITSINTKFKNDKNSSNYNISGEEGIKSFHFKSSKDTFSVGTIDKKTFVYETKDGNVKLKSAKKPGKIIVIEEDNNGTSTVDVRVLKNNDSVYFTKYNKFTFSTDDKNSNVFISESEDPIFFINGKQVEKSLFEDVDSDDIKSVFILKGENAIEKYGAEGKNGVIVMTKKGTKNLLSEDKDNIIFNSKNVFKYETDREEPIYILNGKLIDKNHISEISPNDIDKVEVLKDESAIKLYGKEAKNGVIIINTKIGRPVEVKTEITHVTSEDDNGEVNVEFFISKNSTDAHLSKQKNDFKAHGIDAKFTKIKRNKAGEITSIKISLDDNNGRKSSASWKEKSQAIPDIIMGITKSSTLFIKAIEN</sequence>
<feature type="domain" description="Peptidase M56" evidence="2">
    <location>
        <begin position="141"/>
        <end position="250"/>
    </location>
</feature>
<feature type="transmembrane region" description="Helical" evidence="1">
    <location>
        <begin position="34"/>
        <end position="54"/>
    </location>
</feature>
<gene>
    <name evidence="3" type="ORF">MUN68_002975</name>
</gene>
<dbReference type="Gene3D" id="2.170.130.10">
    <property type="entry name" value="TonB-dependent receptor, plug domain"/>
    <property type="match status" value="2"/>
</dbReference>
<dbReference type="EMBL" id="CP116221">
    <property type="protein sequence ID" value="WCO02462.1"/>
    <property type="molecule type" value="Genomic_DNA"/>
</dbReference>
<keyword evidence="1" id="KW-0812">Transmembrane</keyword>
<evidence type="ECO:0000313" key="4">
    <source>
        <dbReference type="Proteomes" id="UP001202717"/>
    </source>
</evidence>
<evidence type="ECO:0000259" key="2">
    <source>
        <dbReference type="Pfam" id="PF05569"/>
    </source>
</evidence>
<feature type="transmembrane region" description="Helical" evidence="1">
    <location>
        <begin position="261"/>
        <end position="279"/>
    </location>
</feature>
<keyword evidence="1" id="KW-0472">Membrane</keyword>
<dbReference type="InterPro" id="IPR037066">
    <property type="entry name" value="Plug_dom_sf"/>
</dbReference>